<proteinExistence type="inferred from homology"/>
<comment type="subcellular location">
    <subcellularLocation>
        <location evidence="1">Cell membrane</location>
        <topology evidence="1">Multi-pass membrane protein</topology>
    </subcellularLocation>
</comment>
<evidence type="ECO:0000256" key="2">
    <source>
        <dbReference type="ARBA" id="ARBA00011006"/>
    </source>
</evidence>
<keyword evidence="9" id="KW-1185">Reference proteome</keyword>
<keyword evidence="4 7" id="KW-0812">Transmembrane</keyword>
<feature type="transmembrane region" description="Helical" evidence="7">
    <location>
        <begin position="64"/>
        <end position="82"/>
    </location>
</feature>
<gene>
    <name evidence="8" type="ORF">J7S20_15950</name>
</gene>
<reference evidence="8" key="1">
    <citation type="submission" date="2021-04" db="EMBL/GenBank/DDBJ databases">
        <title>Ouciella asimina sp. nov., isolated from the surface seawater in the hydrothermal field of Okinawa Trough.</title>
        <authorList>
            <person name="Shuang W."/>
        </authorList>
    </citation>
    <scope>NUCLEOTIDE SEQUENCE</scope>
    <source>
        <strain evidence="8">LXI357</strain>
    </source>
</reference>
<sequence length="87" mass="8999">MQGQLILGWVVLGLLVGLAARFVLPGRTPGGAVVTMLVGIAGALLGGFLAGAAGVRIDNVWERYGLAALGAVVLIALYRIMVARRTR</sequence>
<keyword evidence="3" id="KW-1003">Cell membrane</keyword>
<dbReference type="PANTHER" id="PTHR33884:SF3">
    <property type="entry name" value="UPF0410 PROTEIN YMGE"/>
    <property type="match status" value="1"/>
</dbReference>
<dbReference type="AlphaFoldDB" id="A0A8T4IHF3"/>
<evidence type="ECO:0000256" key="1">
    <source>
        <dbReference type="ARBA" id="ARBA00004651"/>
    </source>
</evidence>
<organism evidence="8 9">
    <name type="scientific">Stakelama marina</name>
    <dbReference type="NCBI Taxonomy" id="2826939"/>
    <lineage>
        <taxon>Bacteria</taxon>
        <taxon>Pseudomonadati</taxon>
        <taxon>Pseudomonadota</taxon>
        <taxon>Alphaproteobacteria</taxon>
        <taxon>Sphingomonadales</taxon>
        <taxon>Sphingomonadaceae</taxon>
        <taxon>Stakelama</taxon>
    </lineage>
</organism>
<dbReference type="PANTHER" id="PTHR33884">
    <property type="entry name" value="UPF0410 PROTEIN YMGE"/>
    <property type="match status" value="1"/>
</dbReference>
<dbReference type="GO" id="GO:0005886">
    <property type="term" value="C:plasma membrane"/>
    <property type="evidence" value="ECO:0007669"/>
    <property type="project" value="UniProtKB-SubCell"/>
</dbReference>
<dbReference type="EMBL" id="JAGRQC010000007">
    <property type="protein sequence ID" value="MBR0553997.1"/>
    <property type="molecule type" value="Genomic_DNA"/>
</dbReference>
<evidence type="ECO:0000256" key="5">
    <source>
        <dbReference type="ARBA" id="ARBA00022989"/>
    </source>
</evidence>
<evidence type="ECO:0000256" key="3">
    <source>
        <dbReference type="ARBA" id="ARBA00022475"/>
    </source>
</evidence>
<dbReference type="Pfam" id="PF04226">
    <property type="entry name" value="Transgly_assoc"/>
    <property type="match status" value="1"/>
</dbReference>
<evidence type="ECO:0000313" key="8">
    <source>
        <dbReference type="EMBL" id="MBR0553997.1"/>
    </source>
</evidence>
<dbReference type="Proteomes" id="UP000676996">
    <property type="component" value="Unassembled WGS sequence"/>
</dbReference>
<feature type="transmembrane region" description="Helical" evidence="7">
    <location>
        <begin position="6"/>
        <end position="24"/>
    </location>
</feature>
<comment type="similarity">
    <text evidence="2">Belongs to the UPF0410 family.</text>
</comment>
<dbReference type="InterPro" id="IPR007341">
    <property type="entry name" value="Transgly_assoc"/>
</dbReference>
<evidence type="ECO:0000256" key="7">
    <source>
        <dbReference type="SAM" id="Phobius"/>
    </source>
</evidence>
<keyword evidence="6 7" id="KW-0472">Membrane</keyword>
<evidence type="ECO:0000313" key="9">
    <source>
        <dbReference type="Proteomes" id="UP000676996"/>
    </source>
</evidence>
<protein>
    <submittedName>
        <fullName evidence="8">GlsB/YeaQ/YmgE family stress response membrane protein</fullName>
    </submittedName>
</protein>
<evidence type="ECO:0000256" key="6">
    <source>
        <dbReference type="ARBA" id="ARBA00023136"/>
    </source>
</evidence>
<feature type="transmembrane region" description="Helical" evidence="7">
    <location>
        <begin position="31"/>
        <end position="52"/>
    </location>
</feature>
<comment type="caution">
    <text evidence="8">The sequence shown here is derived from an EMBL/GenBank/DDBJ whole genome shotgun (WGS) entry which is preliminary data.</text>
</comment>
<name>A0A8T4IHF3_9SPHN</name>
<keyword evidence="5 7" id="KW-1133">Transmembrane helix</keyword>
<evidence type="ECO:0000256" key="4">
    <source>
        <dbReference type="ARBA" id="ARBA00022692"/>
    </source>
</evidence>
<accession>A0A8T4IHF3</accession>